<reference evidence="7 8" key="1">
    <citation type="submission" date="2018-10" db="EMBL/GenBank/DDBJ databases">
        <title>Sinomicrobium pectinilyticum sp. nov., a pectinase-producing bacterium isolated from alkaline and saline soil, and emended description of the genus Sinomicrobium.</title>
        <authorList>
            <person name="Cheng B."/>
            <person name="Li C."/>
            <person name="Lai Q."/>
            <person name="Du M."/>
            <person name="Shao Z."/>
            <person name="Xu P."/>
            <person name="Yang C."/>
        </authorList>
    </citation>
    <scope>NUCLEOTIDE SEQUENCE [LARGE SCALE GENOMIC DNA]</scope>
    <source>
        <strain evidence="7 8">5DNS001</strain>
    </source>
</reference>
<evidence type="ECO:0000256" key="1">
    <source>
        <dbReference type="ARBA" id="ARBA00010641"/>
    </source>
</evidence>
<keyword evidence="2" id="KW-0805">Transcription regulation</keyword>
<keyword evidence="8" id="KW-1185">Reference proteome</keyword>
<evidence type="ECO:0000313" key="7">
    <source>
        <dbReference type="EMBL" id="RNL84909.1"/>
    </source>
</evidence>
<feature type="domain" description="RNA polymerase sigma factor 70 region 4 type 2" evidence="6">
    <location>
        <begin position="119"/>
        <end position="161"/>
    </location>
</feature>
<dbReference type="InterPro" id="IPR036388">
    <property type="entry name" value="WH-like_DNA-bd_sf"/>
</dbReference>
<dbReference type="Pfam" id="PF04542">
    <property type="entry name" value="Sigma70_r2"/>
    <property type="match status" value="1"/>
</dbReference>
<keyword evidence="4" id="KW-0804">Transcription</keyword>
<dbReference type="GO" id="GO:0006352">
    <property type="term" value="P:DNA-templated transcription initiation"/>
    <property type="evidence" value="ECO:0007669"/>
    <property type="project" value="InterPro"/>
</dbReference>
<sequence>MNKKPTFSLDQEAQFSILFDKHYQRLYNYAYKLLNDIFTSEELVQETFIKLWEHYHKIDKSHRAIESFLIVTLKNKIIDHFRKDQTREKHNNLYSLYSDMLSEINTQWDLLQQIDIIYENLEQKTRDIFQLSRNEGLTYKEISIKKNISIKTVELHISTALIAFRKGLKNYL</sequence>
<dbReference type="PANTHER" id="PTHR43133:SF46">
    <property type="entry name" value="RNA POLYMERASE SIGMA-70 FACTOR ECF SUBFAMILY"/>
    <property type="match status" value="1"/>
</dbReference>
<name>A0A3N0EAY1_SINP1</name>
<keyword evidence="3" id="KW-0731">Sigma factor</keyword>
<dbReference type="SUPFAM" id="SSF88659">
    <property type="entry name" value="Sigma3 and sigma4 domains of RNA polymerase sigma factors"/>
    <property type="match status" value="1"/>
</dbReference>
<dbReference type="GO" id="GO:0016987">
    <property type="term" value="F:sigma factor activity"/>
    <property type="evidence" value="ECO:0007669"/>
    <property type="project" value="UniProtKB-KW"/>
</dbReference>
<dbReference type="Gene3D" id="1.10.1740.10">
    <property type="match status" value="1"/>
</dbReference>
<accession>A0A3N0EAY1</accession>
<comment type="caution">
    <text evidence="7">The sequence shown here is derived from an EMBL/GenBank/DDBJ whole genome shotgun (WGS) entry which is preliminary data.</text>
</comment>
<dbReference type="InterPro" id="IPR013249">
    <property type="entry name" value="RNA_pol_sigma70_r4_t2"/>
</dbReference>
<evidence type="ECO:0000259" key="6">
    <source>
        <dbReference type="Pfam" id="PF08281"/>
    </source>
</evidence>
<comment type="similarity">
    <text evidence="1">Belongs to the sigma-70 factor family. ECF subfamily.</text>
</comment>
<dbReference type="Proteomes" id="UP000267469">
    <property type="component" value="Unassembled WGS sequence"/>
</dbReference>
<protein>
    <submittedName>
        <fullName evidence="7">Sigma-70 family RNA polymerase sigma factor</fullName>
    </submittedName>
</protein>
<dbReference type="GO" id="GO:0003677">
    <property type="term" value="F:DNA binding"/>
    <property type="evidence" value="ECO:0007669"/>
    <property type="project" value="InterPro"/>
</dbReference>
<organism evidence="7 8">
    <name type="scientific">Sinomicrobium pectinilyticum</name>
    <dbReference type="NCBI Taxonomy" id="1084421"/>
    <lineage>
        <taxon>Bacteria</taxon>
        <taxon>Pseudomonadati</taxon>
        <taxon>Bacteroidota</taxon>
        <taxon>Flavobacteriia</taxon>
        <taxon>Flavobacteriales</taxon>
        <taxon>Flavobacteriaceae</taxon>
        <taxon>Sinomicrobium</taxon>
    </lineage>
</organism>
<dbReference type="RefSeq" id="WP_123216460.1">
    <property type="nucleotide sequence ID" value="NZ_RJTM01000093.1"/>
</dbReference>
<evidence type="ECO:0000256" key="4">
    <source>
        <dbReference type="ARBA" id="ARBA00023163"/>
    </source>
</evidence>
<dbReference type="SUPFAM" id="SSF88946">
    <property type="entry name" value="Sigma2 domain of RNA polymerase sigma factors"/>
    <property type="match status" value="1"/>
</dbReference>
<evidence type="ECO:0000256" key="3">
    <source>
        <dbReference type="ARBA" id="ARBA00023082"/>
    </source>
</evidence>
<gene>
    <name evidence="7" type="ORF">ED312_13070</name>
</gene>
<dbReference type="PANTHER" id="PTHR43133">
    <property type="entry name" value="RNA POLYMERASE ECF-TYPE SIGMA FACTO"/>
    <property type="match status" value="1"/>
</dbReference>
<dbReference type="InterPro" id="IPR039425">
    <property type="entry name" value="RNA_pol_sigma-70-like"/>
</dbReference>
<dbReference type="OrthoDB" id="659855at2"/>
<dbReference type="AlphaFoldDB" id="A0A3N0EAY1"/>
<dbReference type="Gene3D" id="1.10.10.10">
    <property type="entry name" value="Winged helix-like DNA-binding domain superfamily/Winged helix DNA-binding domain"/>
    <property type="match status" value="1"/>
</dbReference>
<dbReference type="InterPro" id="IPR013324">
    <property type="entry name" value="RNA_pol_sigma_r3/r4-like"/>
</dbReference>
<evidence type="ECO:0000259" key="5">
    <source>
        <dbReference type="Pfam" id="PF04542"/>
    </source>
</evidence>
<dbReference type="InterPro" id="IPR013325">
    <property type="entry name" value="RNA_pol_sigma_r2"/>
</dbReference>
<evidence type="ECO:0000313" key="8">
    <source>
        <dbReference type="Proteomes" id="UP000267469"/>
    </source>
</evidence>
<dbReference type="EMBL" id="RJTM01000093">
    <property type="protein sequence ID" value="RNL84909.1"/>
    <property type="molecule type" value="Genomic_DNA"/>
</dbReference>
<dbReference type="Pfam" id="PF08281">
    <property type="entry name" value="Sigma70_r4_2"/>
    <property type="match status" value="1"/>
</dbReference>
<evidence type="ECO:0000256" key="2">
    <source>
        <dbReference type="ARBA" id="ARBA00023015"/>
    </source>
</evidence>
<dbReference type="InterPro" id="IPR014284">
    <property type="entry name" value="RNA_pol_sigma-70_dom"/>
</dbReference>
<feature type="domain" description="RNA polymerase sigma-70 region 2" evidence="5">
    <location>
        <begin position="18"/>
        <end position="85"/>
    </location>
</feature>
<dbReference type="InterPro" id="IPR007627">
    <property type="entry name" value="RNA_pol_sigma70_r2"/>
</dbReference>
<proteinExistence type="inferred from homology"/>
<dbReference type="NCBIfam" id="TIGR02937">
    <property type="entry name" value="sigma70-ECF"/>
    <property type="match status" value="1"/>
</dbReference>